<dbReference type="InterPro" id="IPR051822">
    <property type="entry name" value="Glycosyl_Hydrolase_84"/>
</dbReference>
<feature type="active site" description="Proton donor" evidence="3">
    <location>
        <position position="325"/>
    </location>
</feature>
<dbReference type="SUPFAM" id="SSF55545">
    <property type="entry name" value="beta-N-acetylhexosaminidase-like domain"/>
    <property type="match status" value="1"/>
</dbReference>
<dbReference type="SUPFAM" id="SSF51445">
    <property type="entry name" value="(Trans)glycosidases"/>
    <property type="match status" value="1"/>
</dbReference>
<dbReference type="InterPro" id="IPR011496">
    <property type="entry name" value="O-GlcNAcase_cat"/>
</dbReference>
<dbReference type="PROSITE" id="PS50022">
    <property type="entry name" value="FA58C_3"/>
    <property type="match status" value="1"/>
</dbReference>
<evidence type="ECO:0000256" key="4">
    <source>
        <dbReference type="SAM" id="MobiDB-lite"/>
    </source>
</evidence>
<feature type="signal peptide" evidence="5">
    <location>
        <begin position="1"/>
        <end position="29"/>
    </location>
</feature>
<evidence type="ECO:0000256" key="1">
    <source>
        <dbReference type="ARBA" id="ARBA00022801"/>
    </source>
</evidence>
<protein>
    <submittedName>
        <fullName evidence="8">Hyaluronidase</fullName>
    </submittedName>
</protein>
<evidence type="ECO:0000259" key="6">
    <source>
        <dbReference type="PROSITE" id="PS50022"/>
    </source>
</evidence>
<dbReference type="PANTHER" id="PTHR13170:SF16">
    <property type="entry name" value="PROTEIN O-GLCNACASE"/>
    <property type="match status" value="1"/>
</dbReference>
<evidence type="ECO:0000313" key="9">
    <source>
        <dbReference type="Proteomes" id="UP000596311"/>
    </source>
</evidence>
<dbReference type="Gene3D" id="3.30.379.10">
    <property type="entry name" value="Chitobiase/beta-hexosaminidase domain 2-like"/>
    <property type="match status" value="1"/>
</dbReference>
<dbReference type="SUPFAM" id="SSF140657">
    <property type="entry name" value="Hyaluronidase post-catalytic domain-like"/>
    <property type="match status" value="1"/>
</dbReference>
<feature type="compositionally biased region" description="Basic and acidic residues" evidence="4">
    <location>
        <begin position="998"/>
        <end position="1007"/>
    </location>
</feature>
<feature type="compositionally biased region" description="Low complexity" evidence="4">
    <location>
        <begin position="27"/>
        <end position="41"/>
    </location>
</feature>
<comment type="similarity">
    <text evidence="3">Belongs to the glycosyl hydrolase 84 family.</text>
</comment>
<gene>
    <name evidence="8" type="ORF">G9U55_08605</name>
</gene>
<name>A0ABX7EEQ3_9ACTN</name>
<evidence type="ECO:0000256" key="3">
    <source>
        <dbReference type="PROSITE-ProRule" id="PRU01353"/>
    </source>
</evidence>
<proteinExistence type="inferred from homology"/>
<dbReference type="PROSITE" id="PS52009">
    <property type="entry name" value="GH84"/>
    <property type="match status" value="1"/>
</dbReference>
<sequence length="1025" mass="108867">MQLRRSRTAAALAVAVIAGTLGGAPTALAAPPAPDPATAADEAPDDAKGETAGLPSVWPRPQSLRAADGKVALGPRVVLLAPLGTDPYALKALREVLREAGVRDIDEVSAESDVPAGATPVVRVGGDSAARASAGATGLEKTLRALGASARDDLPQGGYRLAAGEAGGRPTVAMAGVGEDGLFHAVQTLRQLVRDGVVPGVVVRDWPGTPVRGLSEGFYGTPWTTEQRLGQLDFLGRTKQNHYLYAPGDDLFRQARWREPYPAGQRAAFRALAERARENHVTLAWAVAPGQAMCLASEDDVKALNRKIDAMWALGARAFQLQFQDVSYSEWHCGEDEAEFGSGPAAAARAQARVANAVAAHLAERHPGSKPLSLMPTEYYQKGATEYRRELAAELDADVQVAWTGVGVVPRTITGRELAGTREVLDHPLVTLDNYPVNDYAQDRIFLGPYTGREPAVATGSAALIATAMEQPAASRIPLFTSGDYAWNPKDYRPMESWQAAMDTLAGEDPETREAVRALARNTASSVLGADESAYLRPLLAKFWATRADAARAAGRPGTEAANAAARAAKELRAAFSVMRATPGRLDGGGSGLGEEVRPWSEQLARFGQAGELAVDLLAAQARGDGTAAWHAERALRAVRAETSRNKVTVGDGVLGPFLDQVEKTADSWHGTVGGDGEKVADTGSAYTVALPRVRPLAGVTVRTDPGVSGVVEARVPGKGWQPVTRLEPGGWTDVESSGLRADALRVTGPEAERVDRLVPWYEDGAEAALRLGRGEADAEIGGGTSEVTARLTAHRPGTVRGALKAKTPKGIQVSAPGESVLPRGTEVRIPVSVRVADGVRPGSYEVPVEFGGRSATLTVRAFPPTEDRDLVRSGKATSSADETADFPARAAADGDPESRWSSPAEDNAWWQTELPEPARVGRVELHWQDAYAAAYRVQVSEDGRIWRTAATVKDGKGGRERVGLDAKNVRFLRVQGDKRATEYGYSLFSVEAYAVAEKESGKPEEPKEPEEPEEPEEKEKPGRG</sequence>
<feature type="region of interest" description="Disordered" evidence="4">
    <location>
        <begin position="867"/>
        <end position="907"/>
    </location>
</feature>
<dbReference type="PANTHER" id="PTHR13170">
    <property type="entry name" value="O-GLCNACASE"/>
    <property type="match status" value="1"/>
</dbReference>
<dbReference type="InterPro" id="IPR000421">
    <property type="entry name" value="FA58C"/>
</dbReference>
<accession>A0ABX7EEQ3</accession>
<dbReference type="Pfam" id="PF21774">
    <property type="entry name" value="NagJ_C"/>
    <property type="match status" value="1"/>
</dbReference>
<dbReference type="Pfam" id="PF02838">
    <property type="entry name" value="Glyco_hydro_20b"/>
    <property type="match status" value="1"/>
</dbReference>
<keyword evidence="2 3" id="KW-0326">Glycosidase</keyword>
<keyword evidence="9" id="KW-1185">Reference proteome</keyword>
<evidence type="ECO:0000313" key="8">
    <source>
        <dbReference type="EMBL" id="QRF02251.1"/>
    </source>
</evidence>
<feature type="region of interest" description="Disordered" evidence="4">
    <location>
        <begin position="27"/>
        <end position="61"/>
    </location>
</feature>
<dbReference type="InterPro" id="IPR029018">
    <property type="entry name" value="Hex-like_dom2"/>
</dbReference>
<keyword evidence="1 3" id="KW-0378">Hydrolase</keyword>
<dbReference type="Gene3D" id="1.20.58.460">
    <property type="entry name" value="Hyaluronidase post-catalytic domain-like"/>
    <property type="match status" value="1"/>
</dbReference>
<evidence type="ECO:0000259" key="7">
    <source>
        <dbReference type="PROSITE" id="PS52009"/>
    </source>
</evidence>
<dbReference type="RefSeq" id="WP_203214353.1">
    <property type="nucleotide sequence ID" value="NZ_CP049945.1"/>
</dbReference>
<dbReference type="Gene3D" id="2.60.120.260">
    <property type="entry name" value="Galactose-binding domain-like"/>
    <property type="match status" value="1"/>
</dbReference>
<feature type="domain" description="F5/8 type C" evidence="6">
    <location>
        <begin position="862"/>
        <end position="996"/>
    </location>
</feature>
<dbReference type="Pfam" id="PF00754">
    <property type="entry name" value="F5_F8_type_C"/>
    <property type="match status" value="1"/>
</dbReference>
<keyword evidence="5" id="KW-0732">Signal</keyword>
<organism evidence="8 9">
    <name type="scientific">Streptomyces koyangensis</name>
    <dbReference type="NCBI Taxonomy" id="188770"/>
    <lineage>
        <taxon>Bacteria</taxon>
        <taxon>Bacillati</taxon>
        <taxon>Actinomycetota</taxon>
        <taxon>Actinomycetes</taxon>
        <taxon>Kitasatosporales</taxon>
        <taxon>Streptomycetaceae</taxon>
        <taxon>Streptomyces</taxon>
        <taxon>Streptomyces aurantiacus group</taxon>
    </lineage>
</organism>
<feature type="chain" id="PRO_5045540900" evidence="5">
    <location>
        <begin position="30"/>
        <end position="1025"/>
    </location>
</feature>
<dbReference type="InterPro" id="IPR008979">
    <property type="entry name" value="Galactose-bd-like_sf"/>
</dbReference>
<evidence type="ECO:0000256" key="2">
    <source>
        <dbReference type="ARBA" id="ARBA00023295"/>
    </source>
</evidence>
<evidence type="ECO:0000256" key="5">
    <source>
        <dbReference type="SAM" id="SignalP"/>
    </source>
</evidence>
<feature type="compositionally biased region" description="Acidic residues" evidence="4">
    <location>
        <begin position="1008"/>
        <end position="1017"/>
    </location>
</feature>
<dbReference type="Gene3D" id="3.20.20.80">
    <property type="entry name" value="Glycosidases"/>
    <property type="match status" value="1"/>
</dbReference>
<dbReference type="Pfam" id="PF07555">
    <property type="entry name" value="NAGidase"/>
    <property type="match status" value="1"/>
</dbReference>
<reference evidence="8 9" key="1">
    <citation type="submission" date="2020-03" db="EMBL/GenBank/DDBJ databases">
        <title>Genome mining and metabolic profiling illuminate the polycyclic tetramate macrolactams from Streptomyces koyangensis SCSIO 5802.</title>
        <authorList>
            <person name="Ding W."/>
        </authorList>
    </citation>
    <scope>NUCLEOTIDE SEQUENCE [LARGE SCALE GENOMIC DNA]</scope>
    <source>
        <strain evidence="8 9">SCSIO 5802</strain>
    </source>
</reference>
<dbReference type="InterPro" id="IPR017853">
    <property type="entry name" value="GH"/>
</dbReference>
<dbReference type="EMBL" id="CP049945">
    <property type="protein sequence ID" value="QRF02251.1"/>
    <property type="molecule type" value="Genomic_DNA"/>
</dbReference>
<dbReference type="InterPro" id="IPR015882">
    <property type="entry name" value="HEX_bac_N"/>
</dbReference>
<dbReference type="InterPro" id="IPR049019">
    <property type="entry name" value="NagJ-like_helical"/>
</dbReference>
<dbReference type="Proteomes" id="UP000596311">
    <property type="component" value="Chromosome"/>
</dbReference>
<feature type="region of interest" description="Disordered" evidence="4">
    <location>
        <begin position="998"/>
        <end position="1025"/>
    </location>
</feature>
<dbReference type="SUPFAM" id="SSF49785">
    <property type="entry name" value="Galactose-binding domain-like"/>
    <property type="match status" value="1"/>
</dbReference>
<feature type="domain" description="GH84" evidence="7">
    <location>
        <begin position="210"/>
        <end position="490"/>
    </location>
</feature>